<feature type="region of interest" description="Disordered" evidence="14">
    <location>
        <begin position="474"/>
        <end position="494"/>
    </location>
</feature>
<gene>
    <name evidence="18" type="ORF">CC86DRAFT_359936</name>
</gene>
<keyword evidence="10 15" id="KW-0472">Membrane</keyword>
<evidence type="ECO:0000313" key="18">
    <source>
        <dbReference type="EMBL" id="KAF2821220.1"/>
    </source>
</evidence>
<evidence type="ECO:0000256" key="6">
    <source>
        <dbReference type="ARBA" id="ARBA00022622"/>
    </source>
</evidence>
<organism evidence="18 19">
    <name type="scientific">Ophiobolus disseminans</name>
    <dbReference type="NCBI Taxonomy" id="1469910"/>
    <lineage>
        <taxon>Eukaryota</taxon>
        <taxon>Fungi</taxon>
        <taxon>Dikarya</taxon>
        <taxon>Ascomycota</taxon>
        <taxon>Pezizomycotina</taxon>
        <taxon>Dothideomycetes</taxon>
        <taxon>Pleosporomycetidae</taxon>
        <taxon>Pleosporales</taxon>
        <taxon>Pleosporineae</taxon>
        <taxon>Phaeosphaeriaceae</taxon>
        <taxon>Ophiobolus</taxon>
    </lineage>
</organism>
<feature type="transmembrane region" description="Helical" evidence="15">
    <location>
        <begin position="106"/>
        <end position="127"/>
    </location>
</feature>
<dbReference type="InterPro" id="IPR049326">
    <property type="entry name" value="Rhodopsin_dom_fungi"/>
</dbReference>
<dbReference type="PANTHER" id="PTHR33048:SF131">
    <property type="entry name" value="INTEGRAL MEMBRANE PROTEIN"/>
    <property type="match status" value="1"/>
</dbReference>
<keyword evidence="6" id="KW-0336">GPI-anchor</keyword>
<evidence type="ECO:0000256" key="7">
    <source>
        <dbReference type="ARBA" id="ARBA00022692"/>
    </source>
</evidence>
<feature type="compositionally biased region" description="Polar residues" evidence="14">
    <location>
        <begin position="418"/>
        <end position="431"/>
    </location>
</feature>
<feature type="transmembrane region" description="Helical" evidence="15">
    <location>
        <begin position="334"/>
        <end position="357"/>
    </location>
</feature>
<name>A0A6A6ZJK1_9PLEO</name>
<evidence type="ECO:0000256" key="5">
    <source>
        <dbReference type="ARBA" id="ARBA00022525"/>
    </source>
</evidence>
<accession>A0A6A6ZJK1</accession>
<keyword evidence="11" id="KW-1015">Disulfide bond</keyword>
<comment type="similarity">
    <text evidence="4">Belongs to the RBT5 family.</text>
</comment>
<evidence type="ECO:0000256" key="13">
    <source>
        <dbReference type="ARBA" id="ARBA00038359"/>
    </source>
</evidence>
<dbReference type="GO" id="GO:0005576">
    <property type="term" value="C:extracellular region"/>
    <property type="evidence" value="ECO:0007669"/>
    <property type="project" value="UniProtKB-SubCell"/>
</dbReference>
<dbReference type="InterPro" id="IPR008427">
    <property type="entry name" value="Extracellular_membr_CFEM_dom"/>
</dbReference>
<protein>
    <recommendedName>
        <fullName evidence="17">CFEM domain-containing protein</fullName>
    </recommendedName>
</protein>
<evidence type="ECO:0000256" key="11">
    <source>
        <dbReference type="ARBA" id="ARBA00023157"/>
    </source>
</evidence>
<feature type="signal peptide" evidence="16">
    <location>
        <begin position="1"/>
        <end position="19"/>
    </location>
</feature>
<keyword evidence="9 15" id="KW-1133">Transmembrane helix</keyword>
<evidence type="ECO:0000256" key="1">
    <source>
        <dbReference type="ARBA" id="ARBA00004141"/>
    </source>
</evidence>
<dbReference type="AlphaFoldDB" id="A0A6A6ZJK1"/>
<sequence length="532" mass="59062">MRVHALISILVLLLTLCNGEVFGSKLEGRELGLADIPPCGIQCLFLTIPASGCSLDDLNCQCNNEGFAQAVGACMLANCTMADNLGTARVQAVLCDLPQESKRMEIFLYTGIVYSIATFFVVLRITGKIVSKRLSWDDCIVVAALLLTAIPVGCVVAMTKIGFGEHLWDLEDGTLLPILRYFYISWSTYVIVLGMIKASIVLFYLEIFKTRRFEIAAYIILAYIVVSSLVIYFLTAFACSPVSSFWNRDIKGKCMDIQILAYANSASAILQDVILLILPLVFIRKLQVKRYRKIAVGFMFAVGTFGCIATIVRLRTLLAFTISLDPTWDYVPVTIWTELELAACFVCVSLPSIRILLVRILPASVKEFLSHITRQSRSRSNPTPKPGTPAREWKKPASWINITLEANDSGHGSGGGKSFNSLWSRNSNTPSTHRHMRQGSSRLESAMGHYDNASVAVTRPPYLERQRDEIELLEVPKGSKSARQSLKSHNSRDSHITALPTIGRIGCLPEGSYSDLDLSRDFRGLDRKRSRQ</sequence>
<feature type="transmembrane region" description="Helical" evidence="15">
    <location>
        <begin position="183"/>
        <end position="205"/>
    </location>
</feature>
<dbReference type="OrthoDB" id="408702at2759"/>
<evidence type="ECO:0000256" key="16">
    <source>
        <dbReference type="SAM" id="SignalP"/>
    </source>
</evidence>
<dbReference type="PANTHER" id="PTHR33048">
    <property type="entry name" value="PTH11-LIKE INTEGRAL MEMBRANE PROTEIN (AFU_ORTHOLOGUE AFUA_5G11245)"/>
    <property type="match status" value="1"/>
</dbReference>
<keyword evidence="6" id="KW-0325">Glycoprotein</keyword>
<reference evidence="18" key="1">
    <citation type="journal article" date="2020" name="Stud. Mycol.">
        <title>101 Dothideomycetes genomes: a test case for predicting lifestyles and emergence of pathogens.</title>
        <authorList>
            <person name="Haridas S."/>
            <person name="Albert R."/>
            <person name="Binder M."/>
            <person name="Bloem J."/>
            <person name="Labutti K."/>
            <person name="Salamov A."/>
            <person name="Andreopoulos B."/>
            <person name="Baker S."/>
            <person name="Barry K."/>
            <person name="Bills G."/>
            <person name="Bluhm B."/>
            <person name="Cannon C."/>
            <person name="Castanera R."/>
            <person name="Culley D."/>
            <person name="Daum C."/>
            <person name="Ezra D."/>
            <person name="Gonzalez J."/>
            <person name="Henrissat B."/>
            <person name="Kuo A."/>
            <person name="Liang C."/>
            <person name="Lipzen A."/>
            <person name="Lutzoni F."/>
            <person name="Magnuson J."/>
            <person name="Mondo S."/>
            <person name="Nolan M."/>
            <person name="Ohm R."/>
            <person name="Pangilinan J."/>
            <person name="Park H.-J."/>
            <person name="Ramirez L."/>
            <person name="Alfaro M."/>
            <person name="Sun H."/>
            <person name="Tritt A."/>
            <person name="Yoshinaga Y."/>
            <person name="Zwiers L.-H."/>
            <person name="Turgeon B."/>
            <person name="Goodwin S."/>
            <person name="Spatafora J."/>
            <person name="Crous P."/>
            <person name="Grigoriev I."/>
        </authorList>
    </citation>
    <scope>NUCLEOTIDE SEQUENCE</scope>
    <source>
        <strain evidence="18">CBS 113818</strain>
    </source>
</reference>
<feature type="transmembrane region" description="Helical" evidence="15">
    <location>
        <begin position="294"/>
        <end position="314"/>
    </location>
</feature>
<feature type="transmembrane region" description="Helical" evidence="15">
    <location>
        <begin position="139"/>
        <end position="163"/>
    </location>
</feature>
<evidence type="ECO:0000256" key="15">
    <source>
        <dbReference type="SAM" id="Phobius"/>
    </source>
</evidence>
<feature type="domain" description="CFEM" evidence="17">
    <location>
        <begin position="32"/>
        <end position="96"/>
    </location>
</feature>
<evidence type="ECO:0000256" key="10">
    <source>
        <dbReference type="ARBA" id="ARBA00023136"/>
    </source>
</evidence>
<dbReference type="InterPro" id="IPR052337">
    <property type="entry name" value="SAT4-like"/>
</dbReference>
<feature type="transmembrane region" description="Helical" evidence="15">
    <location>
        <begin position="259"/>
        <end position="282"/>
    </location>
</feature>
<evidence type="ECO:0000256" key="14">
    <source>
        <dbReference type="SAM" id="MobiDB-lite"/>
    </source>
</evidence>
<comment type="subcellular location">
    <subcellularLocation>
        <location evidence="2">Membrane</location>
        <topology evidence="2">Lipid-anchor</topology>
        <topology evidence="2">GPI-anchor</topology>
    </subcellularLocation>
    <subcellularLocation>
        <location evidence="1">Membrane</location>
        <topology evidence="1">Multi-pass membrane protein</topology>
    </subcellularLocation>
    <subcellularLocation>
        <location evidence="3">Secreted</location>
    </subcellularLocation>
</comment>
<evidence type="ECO:0000259" key="17">
    <source>
        <dbReference type="SMART" id="SM00747"/>
    </source>
</evidence>
<evidence type="ECO:0000313" key="19">
    <source>
        <dbReference type="Proteomes" id="UP000799424"/>
    </source>
</evidence>
<dbReference type="Pfam" id="PF05730">
    <property type="entry name" value="CFEM"/>
    <property type="match status" value="1"/>
</dbReference>
<evidence type="ECO:0000256" key="4">
    <source>
        <dbReference type="ARBA" id="ARBA00010031"/>
    </source>
</evidence>
<dbReference type="Pfam" id="PF20684">
    <property type="entry name" value="Fung_rhodopsin"/>
    <property type="match status" value="1"/>
</dbReference>
<feature type="chain" id="PRO_5025342068" description="CFEM domain-containing protein" evidence="16">
    <location>
        <begin position="20"/>
        <end position="532"/>
    </location>
</feature>
<feature type="region of interest" description="Disordered" evidence="14">
    <location>
        <begin position="409"/>
        <end position="439"/>
    </location>
</feature>
<keyword evidence="12" id="KW-0449">Lipoprotein</keyword>
<keyword evidence="7 15" id="KW-0812">Transmembrane</keyword>
<evidence type="ECO:0000256" key="2">
    <source>
        <dbReference type="ARBA" id="ARBA00004589"/>
    </source>
</evidence>
<dbReference type="GO" id="GO:0098552">
    <property type="term" value="C:side of membrane"/>
    <property type="evidence" value="ECO:0007669"/>
    <property type="project" value="UniProtKB-KW"/>
</dbReference>
<evidence type="ECO:0000256" key="3">
    <source>
        <dbReference type="ARBA" id="ARBA00004613"/>
    </source>
</evidence>
<comment type="similarity">
    <text evidence="13">Belongs to the SAT4 family.</text>
</comment>
<keyword evidence="5" id="KW-0964">Secreted</keyword>
<evidence type="ECO:0000256" key="9">
    <source>
        <dbReference type="ARBA" id="ARBA00022989"/>
    </source>
</evidence>
<proteinExistence type="inferred from homology"/>
<dbReference type="Proteomes" id="UP000799424">
    <property type="component" value="Unassembled WGS sequence"/>
</dbReference>
<keyword evidence="8 16" id="KW-0732">Signal</keyword>
<feature type="transmembrane region" description="Helical" evidence="15">
    <location>
        <begin position="217"/>
        <end position="239"/>
    </location>
</feature>
<evidence type="ECO:0000256" key="8">
    <source>
        <dbReference type="ARBA" id="ARBA00022729"/>
    </source>
</evidence>
<dbReference type="EMBL" id="MU006238">
    <property type="protein sequence ID" value="KAF2821220.1"/>
    <property type="molecule type" value="Genomic_DNA"/>
</dbReference>
<keyword evidence="19" id="KW-1185">Reference proteome</keyword>
<evidence type="ECO:0000256" key="12">
    <source>
        <dbReference type="ARBA" id="ARBA00023288"/>
    </source>
</evidence>
<dbReference type="SMART" id="SM00747">
    <property type="entry name" value="CFEM"/>
    <property type="match status" value="1"/>
</dbReference>